<dbReference type="OrthoDB" id="9784388at2"/>
<dbReference type="Pfam" id="PF02591">
    <property type="entry name" value="Zn_ribbon_9"/>
    <property type="match status" value="1"/>
</dbReference>
<organism evidence="4 5">
    <name type="scientific">Microbacterium azadirachtae</name>
    <dbReference type="NCBI Taxonomy" id="582680"/>
    <lineage>
        <taxon>Bacteria</taxon>
        <taxon>Bacillati</taxon>
        <taxon>Actinomycetota</taxon>
        <taxon>Actinomycetes</taxon>
        <taxon>Micrococcales</taxon>
        <taxon>Microbacteriaceae</taxon>
        <taxon>Microbacterium</taxon>
    </lineage>
</organism>
<dbReference type="EMBL" id="JYIT01000069">
    <property type="protein sequence ID" value="KJL25608.1"/>
    <property type="molecule type" value="Genomic_DNA"/>
</dbReference>
<keyword evidence="1" id="KW-0175">Coiled coil</keyword>
<feature type="domain" description="CT398-like coiled coil hairpin" evidence="3">
    <location>
        <begin position="15"/>
        <end position="188"/>
    </location>
</feature>
<dbReference type="AlphaFoldDB" id="A0A0F0KXI5"/>
<accession>A0A0F0KXI5</accession>
<evidence type="ECO:0000313" key="4">
    <source>
        <dbReference type="EMBL" id="KJL25608.1"/>
    </source>
</evidence>
<dbReference type="PATRIC" id="fig|582680.7.peg.1426"/>
<dbReference type="PANTHER" id="PTHR39082">
    <property type="entry name" value="PHOSPHOLIPASE C-BETA-2-RELATED"/>
    <property type="match status" value="1"/>
</dbReference>
<feature type="domain" description="C4-type zinc ribbon" evidence="2">
    <location>
        <begin position="201"/>
        <end position="235"/>
    </location>
</feature>
<comment type="caution">
    <text evidence="4">The sequence shown here is derived from an EMBL/GenBank/DDBJ whole genome shotgun (WGS) entry which is preliminary data.</text>
</comment>
<feature type="coiled-coil region" evidence="1">
    <location>
        <begin position="51"/>
        <end position="143"/>
    </location>
</feature>
<keyword evidence="5" id="KW-1185">Reference proteome</keyword>
<gene>
    <name evidence="4" type="ORF">RL72_01389</name>
</gene>
<name>A0A0F0KXI5_9MICO</name>
<evidence type="ECO:0000259" key="2">
    <source>
        <dbReference type="Pfam" id="PF02591"/>
    </source>
</evidence>
<proteinExistence type="predicted"/>
<protein>
    <submittedName>
        <fullName evidence="4">Putative zinc ribbon domain protein</fullName>
    </submittedName>
</protein>
<reference evidence="4 5" key="1">
    <citation type="submission" date="2015-02" db="EMBL/GenBank/DDBJ databases">
        <title>Draft genome sequences of ten Microbacterium spp. with emphasis on heavy metal contaminated environments.</title>
        <authorList>
            <person name="Corretto E."/>
        </authorList>
    </citation>
    <scope>NUCLEOTIDE SEQUENCE [LARGE SCALE GENOMIC DNA]</scope>
    <source>
        <strain evidence="4 5">DSM 23848</strain>
    </source>
</reference>
<evidence type="ECO:0000256" key="1">
    <source>
        <dbReference type="SAM" id="Coils"/>
    </source>
</evidence>
<dbReference type="PANTHER" id="PTHR39082:SF1">
    <property type="entry name" value="SCAVENGER RECEPTOR CLASS A MEMBER 3"/>
    <property type="match status" value="1"/>
</dbReference>
<evidence type="ECO:0000313" key="5">
    <source>
        <dbReference type="Proteomes" id="UP000033448"/>
    </source>
</evidence>
<evidence type="ECO:0000259" key="3">
    <source>
        <dbReference type="Pfam" id="PF24481"/>
    </source>
</evidence>
<dbReference type="Pfam" id="PF24481">
    <property type="entry name" value="CT398_CC"/>
    <property type="match status" value="1"/>
</dbReference>
<dbReference type="InterPro" id="IPR003743">
    <property type="entry name" value="Zf-RING_7"/>
</dbReference>
<dbReference type="RefSeq" id="WP_045250091.1">
    <property type="nucleotide sequence ID" value="NZ_FNGQ01000001.1"/>
</dbReference>
<sequence length="251" mass="27091">MKANPAHQLVLLDIADIDRRILQADYARTHPAQGERINELAAQRQGQLRELTALSGARDDVQVELKRLESDVALAAQRRDRDAERLAAAQNPKDAVALEQEIASLVRRISDLEDAELEIMGRLEEAEAAVAAQQALIDETVAEGTRLTAEAKALIAAATTESEQLARDRTALVDSVSPSLMAEYQRRVGRTAGAALLRRATCEGCRMVLSGTDLNVIRQAADDDVVSCPECGCILIRTEESGLKSSAPAAD</sequence>
<dbReference type="Gene3D" id="1.10.287.1490">
    <property type="match status" value="1"/>
</dbReference>
<dbReference type="InterPro" id="IPR056003">
    <property type="entry name" value="CT398_CC_hairpin"/>
</dbReference>
<dbReference type="InterPro" id="IPR052376">
    <property type="entry name" value="Oxidative_Scav/Glycosyltrans"/>
</dbReference>
<dbReference type="Proteomes" id="UP000033448">
    <property type="component" value="Unassembled WGS sequence"/>
</dbReference>